<evidence type="ECO:0000259" key="8">
    <source>
        <dbReference type="Pfam" id="PF18147"/>
    </source>
</evidence>
<dbReference type="ExpressionAtlas" id="A0A1D6J826">
    <property type="expression patterns" value="baseline"/>
</dbReference>
<dbReference type="InterPro" id="IPR041082">
    <property type="entry name" value="Suv3_C_1"/>
</dbReference>
<dbReference type="SMR" id="A0A1D6J826"/>
<keyword evidence="3" id="KW-0378">Hydrolase</keyword>
<dbReference type="STRING" id="4577.A0A1D6J826"/>
<evidence type="ECO:0000256" key="6">
    <source>
        <dbReference type="ARBA" id="ARBA00023271"/>
    </source>
</evidence>
<reference evidence="10" key="1">
    <citation type="submission" date="2015-12" db="EMBL/GenBank/DDBJ databases">
        <title>Update maize B73 reference genome by single molecule sequencing technologies.</title>
        <authorList>
            <consortium name="Maize Genome Sequencing Project"/>
            <person name="Ware D."/>
        </authorList>
    </citation>
    <scope>NUCLEOTIDE SEQUENCE</scope>
    <source>
        <tissue evidence="10">Seedling</tissue>
    </source>
</reference>
<evidence type="ECO:0000313" key="10">
    <source>
        <dbReference type="EMBL" id="AQK44074.1"/>
    </source>
</evidence>
<dbReference type="Pfam" id="PF12513">
    <property type="entry name" value="SUV3_C"/>
    <property type="match status" value="1"/>
</dbReference>
<organism evidence="10">
    <name type="scientific">Zea mays</name>
    <name type="common">Maize</name>
    <dbReference type="NCBI Taxonomy" id="4577"/>
    <lineage>
        <taxon>Eukaryota</taxon>
        <taxon>Viridiplantae</taxon>
        <taxon>Streptophyta</taxon>
        <taxon>Embryophyta</taxon>
        <taxon>Tracheophyta</taxon>
        <taxon>Spermatophyta</taxon>
        <taxon>Magnoliopsida</taxon>
        <taxon>Liliopsida</taxon>
        <taxon>Poales</taxon>
        <taxon>Poaceae</taxon>
        <taxon>PACMAD clade</taxon>
        <taxon>Panicoideae</taxon>
        <taxon>Andropogonodae</taxon>
        <taxon>Andropogoneae</taxon>
        <taxon>Tripsacinae</taxon>
        <taxon>Zea</taxon>
    </lineage>
</organism>
<dbReference type="PANTHER" id="PTHR12131">
    <property type="entry name" value="ATP-DEPENDENT RNA AND DNA HELICASE"/>
    <property type="match status" value="1"/>
</dbReference>
<dbReference type="InterPro" id="IPR022192">
    <property type="entry name" value="SUV3_C"/>
</dbReference>
<dbReference type="EMBL" id="CM000786">
    <property type="protein sequence ID" value="AQK44074.1"/>
    <property type="molecule type" value="Genomic_DNA"/>
</dbReference>
<sequence length="187" mass="21091">MEIFDKVNATGVSCSLRTGQEVKEVAFASHLACTIEMVSTEEIYEVAVVDEHDNMKKVADMLEGVHGLSLKSRYGFLLGSVNTRNSEAMDHLLRFAIYYSESHYVTMGLEMPSGYATNDTQFLDLETKHQVLSMYLWLAQHFGEDNFPHVQEAQTMSTNIADLLGQSLAKGCWKPQLRYQFIGQPPE</sequence>
<dbReference type="Pfam" id="PF22527">
    <property type="entry name" value="DEXQc_Suv3"/>
    <property type="match status" value="1"/>
</dbReference>
<evidence type="ECO:0000256" key="4">
    <source>
        <dbReference type="ARBA" id="ARBA00022806"/>
    </source>
</evidence>
<dbReference type="GO" id="GO:0004386">
    <property type="term" value="F:helicase activity"/>
    <property type="evidence" value="ECO:0007669"/>
    <property type="project" value="UniProtKB-KW"/>
</dbReference>
<protein>
    <submittedName>
        <fullName evidence="10">DExH-box ATP-dependent RNA helicase DExH18 mitochondrial</fullName>
    </submittedName>
</protein>
<dbReference type="GO" id="GO:0042645">
    <property type="term" value="C:mitochondrial nucleoid"/>
    <property type="evidence" value="ECO:0007669"/>
    <property type="project" value="UniProtKB-SubCell"/>
</dbReference>
<dbReference type="PANTHER" id="PTHR12131:SF28">
    <property type="entry name" value="DEXH-BOX ATP-DEPENDENT RNA HELICASE DEXH18, MITOCHONDRIAL"/>
    <property type="match status" value="1"/>
</dbReference>
<dbReference type="Pfam" id="PF18147">
    <property type="entry name" value="Suv3_C_1"/>
    <property type="match status" value="1"/>
</dbReference>
<evidence type="ECO:0000259" key="9">
    <source>
        <dbReference type="Pfam" id="PF22527"/>
    </source>
</evidence>
<evidence type="ECO:0000256" key="1">
    <source>
        <dbReference type="ARBA" id="ARBA00004436"/>
    </source>
</evidence>
<evidence type="ECO:0000256" key="5">
    <source>
        <dbReference type="ARBA" id="ARBA00022840"/>
    </source>
</evidence>
<feature type="domain" description="ATP-dependent RNA helicase SUV3 C-terminal" evidence="7">
    <location>
        <begin position="124"/>
        <end position="169"/>
    </location>
</feature>
<dbReference type="InterPro" id="IPR050699">
    <property type="entry name" value="RNA-DNA_Helicase"/>
</dbReference>
<proteinExistence type="predicted"/>
<dbReference type="Gene3D" id="3.40.50.300">
    <property type="entry name" value="P-loop containing nucleotide triphosphate hydrolases"/>
    <property type="match status" value="1"/>
</dbReference>
<evidence type="ECO:0000256" key="3">
    <source>
        <dbReference type="ARBA" id="ARBA00022801"/>
    </source>
</evidence>
<keyword evidence="6" id="KW-1135">Mitochondrion nucleoid</keyword>
<feature type="domain" description="ATP-dependent RNA helicase SUV3 DEXQ-box helicase" evidence="9">
    <location>
        <begin position="1"/>
        <end position="56"/>
    </location>
</feature>
<name>A0A1D6J826_MAIZE</name>
<evidence type="ECO:0000259" key="7">
    <source>
        <dbReference type="Pfam" id="PF12513"/>
    </source>
</evidence>
<dbReference type="GO" id="GO:0016787">
    <property type="term" value="F:hydrolase activity"/>
    <property type="evidence" value="ECO:0007669"/>
    <property type="project" value="UniProtKB-KW"/>
</dbReference>
<gene>
    <name evidence="10" type="ORF">ZEAMMB73_Zm00001d025605</name>
</gene>
<feature type="domain" description="Suv3 C-terminal" evidence="8">
    <location>
        <begin position="58"/>
        <end position="97"/>
    </location>
</feature>
<dbReference type="InterPro" id="IPR027417">
    <property type="entry name" value="P-loop_NTPase"/>
</dbReference>
<keyword evidence="5" id="KW-0067">ATP-binding</keyword>
<keyword evidence="6" id="KW-0496">Mitochondrion</keyword>
<evidence type="ECO:0000256" key="2">
    <source>
        <dbReference type="ARBA" id="ARBA00022741"/>
    </source>
</evidence>
<dbReference type="AlphaFoldDB" id="A0A1D6J826"/>
<keyword evidence="2" id="KW-0547">Nucleotide-binding</keyword>
<keyword evidence="4 10" id="KW-0347">Helicase</keyword>
<dbReference type="OMA" id="IYYSESH"/>
<dbReference type="InParanoid" id="A0A1D6J826"/>
<dbReference type="GO" id="GO:0005524">
    <property type="term" value="F:ATP binding"/>
    <property type="evidence" value="ECO:0007669"/>
    <property type="project" value="UniProtKB-KW"/>
</dbReference>
<dbReference type="Gene3D" id="1.20.58.1080">
    <property type="match status" value="1"/>
</dbReference>
<comment type="subcellular location">
    <subcellularLocation>
        <location evidence="1">Mitochondrion matrix</location>
        <location evidence="1">Mitochondrion nucleoid</location>
    </subcellularLocation>
</comment>
<dbReference type="InterPro" id="IPR055206">
    <property type="entry name" value="DEXQc_SUV3"/>
</dbReference>
<accession>A0A1D6J826</accession>